<feature type="compositionally biased region" description="Basic and acidic residues" evidence="1">
    <location>
        <begin position="128"/>
        <end position="137"/>
    </location>
</feature>
<gene>
    <name evidence="2" type="ORF">PPTG_07208</name>
</gene>
<dbReference type="RefSeq" id="XP_008899621.1">
    <property type="nucleotide sequence ID" value="XM_008901373.1"/>
</dbReference>
<feature type="compositionally biased region" description="Polar residues" evidence="1">
    <location>
        <begin position="11"/>
        <end position="26"/>
    </location>
</feature>
<sequence>MAASFFGSALRQGSHQGQEGQISSPDGWTERSGRPSPEHVPAAVLEMEFGVRIDLSTLAHLCRDGHRAFRSLVSGGELAVRSQDKRLARGSSCADGLTAVACKQASSTGSGDDDSSAPAPSPAARSSPPDKEVKESSGDTSLGVLAEAARRLSSD</sequence>
<accession>W2QPV5</accession>
<evidence type="ECO:0000313" key="2">
    <source>
        <dbReference type="EMBL" id="ETN14981.1"/>
    </source>
</evidence>
<dbReference type="VEuPathDB" id="FungiDB:PPTG_07208"/>
<feature type="compositionally biased region" description="Low complexity" evidence="1">
    <location>
        <begin position="105"/>
        <end position="127"/>
    </location>
</feature>
<proteinExistence type="predicted"/>
<feature type="region of interest" description="Disordered" evidence="1">
    <location>
        <begin position="103"/>
        <end position="155"/>
    </location>
</feature>
<reference evidence="2 3" key="2">
    <citation type="submission" date="2013-11" db="EMBL/GenBank/DDBJ databases">
        <title>The Genome Sequence of Phytophthora parasitica INRA-310.</title>
        <authorList>
            <consortium name="The Broad Institute Genomics Platform"/>
            <person name="Russ C."/>
            <person name="Tyler B."/>
            <person name="Panabieres F."/>
            <person name="Shan W."/>
            <person name="Tripathy S."/>
            <person name="Grunwald N."/>
            <person name="Machado M."/>
            <person name="Johnson C.S."/>
            <person name="Arredondo F."/>
            <person name="Hong C."/>
            <person name="Coffey M."/>
            <person name="Young S.K."/>
            <person name="Zeng Q."/>
            <person name="Gargeya S."/>
            <person name="Fitzgerald M."/>
            <person name="Abouelleil A."/>
            <person name="Alvarado L."/>
            <person name="Chapman S.B."/>
            <person name="Gainer-Dewar J."/>
            <person name="Goldberg J."/>
            <person name="Griggs A."/>
            <person name="Gujja S."/>
            <person name="Hansen M."/>
            <person name="Howarth C."/>
            <person name="Imamovic A."/>
            <person name="Ireland A."/>
            <person name="Larimer J."/>
            <person name="McCowan C."/>
            <person name="Murphy C."/>
            <person name="Pearson M."/>
            <person name="Poon T.W."/>
            <person name="Priest M."/>
            <person name="Roberts A."/>
            <person name="Saif S."/>
            <person name="Shea T."/>
            <person name="Sykes S."/>
            <person name="Wortman J."/>
            <person name="Nusbaum C."/>
            <person name="Birren B."/>
        </authorList>
    </citation>
    <scope>NUCLEOTIDE SEQUENCE [LARGE SCALE GENOMIC DNA]</scope>
    <source>
        <strain evidence="2 3">INRA-310</strain>
    </source>
</reference>
<dbReference type="Proteomes" id="UP000018817">
    <property type="component" value="Unassembled WGS sequence"/>
</dbReference>
<reference evidence="3" key="1">
    <citation type="submission" date="2011-12" db="EMBL/GenBank/DDBJ databases">
        <authorList>
            <consortium name="The Broad Institute Genome Sequencing Platform"/>
            <person name="Russ C."/>
            <person name="Tyler B."/>
            <person name="Panabieres F."/>
            <person name="Shan W."/>
            <person name="Tripathy S."/>
            <person name="Grunwald N."/>
            <person name="Machado M."/>
            <person name="Young S.K."/>
            <person name="Zeng Q."/>
            <person name="Gargeya S."/>
            <person name="Fitzgerald M."/>
            <person name="Haas B."/>
            <person name="Abouelleil A."/>
            <person name="Alvarado L."/>
            <person name="Arachchi H.M."/>
            <person name="Berlin A."/>
            <person name="Chapman S.B."/>
            <person name="Gearin G."/>
            <person name="Goldberg J."/>
            <person name="Griggs A."/>
            <person name="Gujja S."/>
            <person name="Hansen M."/>
            <person name="Heiman D."/>
            <person name="Howarth C."/>
            <person name="Larimer J."/>
            <person name="Lui A."/>
            <person name="MacDonald P.J.P."/>
            <person name="McCowen C."/>
            <person name="Montmayeur A."/>
            <person name="Murphy C."/>
            <person name="Neiman D."/>
            <person name="Pearson M."/>
            <person name="Priest M."/>
            <person name="Roberts A."/>
            <person name="Saif S."/>
            <person name="Shea T."/>
            <person name="Sisk P."/>
            <person name="Stolte C."/>
            <person name="Sykes S."/>
            <person name="Wortman J."/>
            <person name="Nusbaum C."/>
            <person name="Birren B."/>
        </authorList>
    </citation>
    <scope>NUCLEOTIDE SEQUENCE [LARGE SCALE GENOMIC DNA]</scope>
    <source>
        <strain evidence="3">INRA-310</strain>
    </source>
</reference>
<name>W2QPV5_PHYN3</name>
<evidence type="ECO:0000256" key="1">
    <source>
        <dbReference type="SAM" id="MobiDB-lite"/>
    </source>
</evidence>
<protein>
    <submittedName>
        <fullName evidence="2">Uncharacterized protein</fullName>
    </submittedName>
</protein>
<dbReference type="EMBL" id="KI669571">
    <property type="protein sequence ID" value="ETN14981.1"/>
    <property type="molecule type" value="Genomic_DNA"/>
</dbReference>
<feature type="region of interest" description="Disordered" evidence="1">
    <location>
        <begin position="1"/>
        <end position="41"/>
    </location>
</feature>
<dbReference type="GeneID" id="20177112"/>
<dbReference type="AlphaFoldDB" id="W2QPV5"/>
<evidence type="ECO:0000313" key="3">
    <source>
        <dbReference type="Proteomes" id="UP000018817"/>
    </source>
</evidence>
<feature type="compositionally biased region" description="Basic and acidic residues" evidence="1">
    <location>
        <begin position="28"/>
        <end position="37"/>
    </location>
</feature>
<organism evidence="2 3">
    <name type="scientific">Phytophthora nicotianae (strain INRA-310)</name>
    <name type="common">Phytophthora parasitica</name>
    <dbReference type="NCBI Taxonomy" id="761204"/>
    <lineage>
        <taxon>Eukaryota</taxon>
        <taxon>Sar</taxon>
        <taxon>Stramenopiles</taxon>
        <taxon>Oomycota</taxon>
        <taxon>Peronosporomycetes</taxon>
        <taxon>Peronosporales</taxon>
        <taxon>Peronosporaceae</taxon>
        <taxon>Phytophthora</taxon>
    </lineage>
</organism>